<dbReference type="InterPro" id="IPR032781">
    <property type="entry name" value="ABC_tran_Xtn"/>
</dbReference>
<dbReference type="PROSITE" id="PS00211">
    <property type="entry name" value="ABC_TRANSPORTER_1"/>
    <property type="match status" value="1"/>
</dbReference>
<dbReference type="Gene3D" id="1.10.287.380">
    <property type="entry name" value="Valyl-tRNA synthetase, C-terminal domain"/>
    <property type="match status" value="1"/>
</dbReference>
<dbReference type="InterPro" id="IPR037118">
    <property type="entry name" value="Val-tRNA_synth_C_sf"/>
</dbReference>
<evidence type="ECO:0000256" key="2">
    <source>
        <dbReference type="ARBA" id="ARBA00022840"/>
    </source>
</evidence>
<accession>A0ABS4K4I3</accession>
<keyword evidence="3" id="KW-0175">Coiled coil</keyword>
<evidence type="ECO:0000256" key="3">
    <source>
        <dbReference type="SAM" id="Coils"/>
    </source>
</evidence>
<evidence type="ECO:0000313" key="6">
    <source>
        <dbReference type="Proteomes" id="UP001519308"/>
    </source>
</evidence>
<feature type="domain" description="ABC transporter" evidence="4">
    <location>
        <begin position="338"/>
        <end position="550"/>
    </location>
</feature>
<dbReference type="RefSeq" id="WP_209649609.1">
    <property type="nucleotide sequence ID" value="NZ_JAGGLL010000018.1"/>
</dbReference>
<dbReference type="CDD" id="cd03221">
    <property type="entry name" value="ABCF_EF-3"/>
    <property type="match status" value="2"/>
</dbReference>
<gene>
    <name evidence="5" type="ORF">J2Z44_002508</name>
</gene>
<dbReference type="SUPFAM" id="SSF52540">
    <property type="entry name" value="P-loop containing nucleoside triphosphate hydrolases"/>
    <property type="match status" value="2"/>
</dbReference>
<dbReference type="PROSITE" id="PS50893">
    <property type="entry name" value="ABC_TRANSPORTER_2"/>
    <property type="match status" value="2"/>
</dbReference>
<evidence type="ECO:0000256" key="1">
    <source>
        <dbReference type="ARBA" id="ARBA00022741"/>
    </source>
</evidence>
<feature type="coiled-coil region" evidence="3">
    <location>
        <begin position="571"/>
        <end position="629"/>
    </location>
</feature>
<dbReference type="Pfam" id="PF16326">
    <property type="entry name" value="ABC_tran_CTD"/>
    <property type="match status" value="1"/>
</dbReference>
<comment type="caution">
    <text evidence="5">The sequence shown here is derived from an EMBL/GenBank/DDBJ whole genome shotgun (WGS) entry which is preliminary data.</text>
</comment>
<dbReference type="InterPro" id="IPR003593">
    <property type="entry name" value="AAA+_ATPase"/>
</dbReference>
<evidence type="ECO:0000313" key="5">
    <source>
        <dbReference type="EMBL" id="MBP2022685.1"/>
    </source>
</evidence>
<protein>
    <submittedName>
        <fullName evidence="5">ATPase subunit of ABC transporter with duplicated ATPase domains</fullName>
    </submittedName>
</protein>
<organism evidence="5 6">
    <name type="scientific">Clostridium punense</name>
    <dbReference type="NCBI Taxonomy" id="1054297"/>
    <lineage>
        <taxon>Bacteria</taxon>
        <taxon>Bacillati</taxon>
        <taxon>Bacillota</taxon>
        <taxon>Clostridia</taxon>
        <taxon>Eubacteriales</taxon>
        <taxon>Clostridiaceae</taxon>
        <taxon>Clostridium</taxon>
    </lineage>
</organism>
<proteinExistence type="predicted"/>
<dbReference type="SMART" id="SM00382">
    <property type="entry name" value="AAA"/>
    <property type="match status" value="2"/>
</dbReference>
<name>A0ABS4K4I3_9CLOT</name>
<dbReference type="PANTHER" id="PTHR42855:SF2">
    <property type="entry name" value="DRUG RESISTANCE ABC TRANSPORTER,ATP-BINDING PROTEIN"/>
    <property type="match status" value="1"/>
</dbReference>
<dbReference type="InterPro" id="IPR003439">
    <property type="entry name" value="ABC_transporter-like_ATP-bd"/>
</dbReference>
<keyword evidence="2" id="KW-0067">ATP-binding</keyword>
<feature type="domain" description="ABC transporter" evidence="4">
    <location>
        <begin position="4"/>
        <end position="271"/>
    </location>
</feature>
<dbReference type="Proteomes" id="UP001519308">
    <property type="component" value="Unassembled WGS sequence"/>
</dbReference>
<sequence>MIEFTMYRIMKRFGDNLVLNNITFTVYDKERVALVGRNGCGKSTILKLLAGIEPMDRDDRLDSRDGRLKGWIKIPKGVTVGYLNQLPDYPGNLKVIHILKSAFEEVYTIEKNLRELENTMSTLDGEELERVLKRYSDLQEVYITKGGYDIEEKLSKICKGLKFDDAFLNKDFNILSGGEKTTVSLGKILLESPDILLLDEPTNHLDMDSIEWLEGYLRNYNGIVMVVSHDRYFLDNVVTKVIEIENKQNTQYDGNYSDYVRQKEDNMLEQFKDYKDQQSKIKAMESAVKRLRSWEHYTRAASIQKKLDKLDRVDKPVFKKQTIKLDFKNTERSGSNVIKGSEICKSFNDKVILSKAQLNIYYGERVALIGPNGSGKTTFLKMLLGNMDLDSGILQIGANVKYAYLPQEIVFNNEEDTVIECFREDRDILEGKAREYLSKFMFFGKTPYQKVKHLSGGEKVRLKLSMLLYDEINLLILDEPTNHLDIDSIETLEAALEDFKGTIFFISHDRYFINKVCDRIISLEDNNLVSYSGDYDFYKNSKIQELVKSNTIEVPKKAASSNPINKPNNDFNKSKFKLEKLDDSIKSLEEELDKIDNLMDSSASNYEELNKLYSKKAELNEKLEDVIAAWVALNSEAN</sequence>
<dbReference type="PANTHER" id="PTHR42855">
    <property type="entry name" value="ABC TRANSPORTER ATP-BINDING SUBUNIT"/>
    <property type="match status" value="1"/>
</dbReference>
<reference evidence="5 6" key="1">
    <citation type="submission" date="2021-03" db="EMBL/GenBank/DDBJ databases">
        <title>Genomic Encyclopedia of Type Strains, Phase IV (KMG-IV): sequencing the most valuable type-strain genomes for metagenomic binning, comparative biology and taxonomic classification.</title>
        <authorList>
            <person name="Goeker M."/>
        </authorList>
    </citation>
    <scope>NUCLEOTIDE SEQUENCE [LARGE SCALE GENOMIC DNA]</scope>
    <source>
        <strain evidence="5 6">DSM 28650</strain>
    </source>
</reference>
<keyword evidence="6" id="KW-1185">Reference proteome</keyword>
<dbReference type="Pfam" id="PF00005">
    <property type="entry name" value="ABC_tran"/>
    <property type="match status" value="2"/>
</dbReference>
<keyword evidence="1" id="KW-0547">Nucleotide-binding</keyword>
<dbReference type="InterPro" id="IPR027417">
    <property type="entry name" value="P-loop_NTPase"/>
</dbReference>
<dbReference type="InterPro" id="IPR032524">
    <property type="entry name" value="ABC_tran_C"/>
</dbReference>
<dbReference type="EMBL" id="JAGGLL010000018">
    <property type="protein sequence ID" value="MBP2022685.1"/>
    <property type="molecule type" value="Genomic_DNA"/>
</dbReference>
<dbReference type="Gene3D" id="3.40.50.300">
    <property type="entry name" value="P-loop containing nucleotide triphosphate hydrolases"/>
    <property type="match status" value="2"/>
</dbReference>
<dbReference type="InterPro" id="IPR017871">
    <property type="entry name" value="ABC_transporter-like_CS"/>
</dbReference>
<dbReference type="Pfam" id="PF12848">
    <property type="entry name" value="ABC_tran_Xtn"/>
    <property type="match status" value="1"/>
</dbReference>
<evidence type="ECO:0000259" key="4">
    <source>
        <dbReference type="PROSITE" id="PS50893"/>
    </source>
</evidence>
<dbReference type="InterPro" id="IPR051309">
    <property type="entry name" value="ABCF_ATPase"/>
</dbReference>